<dbReference type="AlphaFoldDB" id="A0A1T4RL98"/>
<dbReference type="InterPro" id="IPR046228">
    <property type="entry name" value="DUF6261"/>
</dbReference>
<reference evidence="2 3" key="1">
    <citation type="submission" date="2017-02" db="EMBL/GenBank/DDBJ databases">
        <authorList>
            <person name="Peterson S.W."/>
        </authorList>
    </citation>
    <scope>NUCLEOTIDE SEQUENCE [LARGE SCALE GENOMIC DNA]</scope>
    <source>
        <strain evidence="2 3">ATCC 43324</strain>
    </source>
</reference>
<dbReference type="Proteomes" id="UP000190065">
    <property type="component" value="Unassembled WGS sequence"/>
</dbReference>
<sequence>MTKTDPFELPELIMFEGVNHGTFRGALHAEFHRTQYDLVNAADKEKLGISNALLMAWDKQIKLEDDVNRRVNNMALTAQATEKDAERDGYISTLFSMVKSQRFNPNKEIHTIYNTLADVVKTYRGLQNESMDEKTAHIRGLEMDLAKYAVETAALGLTTTIASLHQTNEEFRALRHKILMHEAKSALPKSRSIRKQNDRFFKVVCRSIEVAHFLSAVEADRKEIANLVDRMNRAAAKSRTTHNTSAAQREVAAIEEYEKLSKLLQPLFAVLELENGMPAGILAFTGHKRNVNKRTVYELLVQGTKQLLWVRIDKDRLVEVKAPAGAAREARDTNRPVKFKRSKFLEKSSNDSLDNPLSERNGEDPKDYGDIEAEPKD</sequence>
<name>A0A1T4RL98_9BACT</name>
<evidence type="ECO:0000313" key="2">
    <source>
        <dbReference type="EMBL" id="SKA16770.1"/>
    </source>
</evidence>
<feature type="region of interest" description="Disordered" evidence="1">
    <location>
        <begin position="325"/>
        <end position="377"/>
    </location>
</feature>
<gene>
    <name evidence="2" type="ORF">SAMN02745202_02333</name>
</gene>
<dbReference type="EMBL" id="FUXK01000035">
    <property type="protein sequence ID" value="SKA16770.1"/>
    <property type="molecule type" value="Genomic_DNA"/>
</dbReference>
<feature type="compositionally biased region" description="Basic and acidic residues" evidence="1">
    <location>
        <begin position="360"/>
        <end position="377"/>
    </location>
</feature>
<accession>A0A1T4RL98</accession>
<evidence type="ECO:0000313" key="3">
    <source>
        <dbReference type="Proteomes" id="UP000190065"/>
    </source>
</evidence>
<dbReference type="RefSeq" id="WP_025071204.1">
    <property type="nucleotide sequence ID" value="NZ_FUXK01000035.1"/>
</dbReference>
<dbReference type="Pfam" id="PF19775">
    <property type="entry name" value="DUF6261"/>
    <property type="match status" value="1"/>
</dbReference>
<proteinExistence type="predicted"/>
<organism evidence="2 3">
    <name type="scientific">Segatella oulorum</name>
    <dbReference type="NCBI Taxonomy" id="28136"/>
    <lineage>
        <taxon>Bacteria</taxon>
        <taxon>Pseudomonadati</taxon>
        <taxon>Bacteroidota</taxon>
        <taxon>Bacteroidia</taxon>
        <taxon>Bacteroidales</taxon>
        <taxon>Prevotellaceae</taxon>
        <taxon>Segatella</taxon>
    </lineage>
</organism>
<protein>
    <submittedName>
        <fullName evidence="2">Uncharacterized protein</fullName>
    </submittedName>
</protein>
<evidence type="ECO:0000256" key="1">
    <source>
        <dbReference type="SAM" id="MobiDB-lite"/>
    </source>
</evidence>